<reference evidence="2" key="2">
    <citation type="submission" date="2020-09" db="EMBL/GenBank/DDBJ databases">
        <authorList>
            <person name="Sun Q."/>
            <person name="Kim S."/>
        </authorList>
    </citation>
    <scope>NUCLEOTIDE SEQUENCE</scope>
    <source>
        <strain evidence="2">KCTC 23430</strain>
    </source>
</reference>
<reference evidence="2" key="1">
    <citation type="journal article" date="2014" name="Int. J. Syst. Evol. Microbiol.">
        <title>Complete genome sequence of Corynebacterium casei LMG S-19264T (=DSM 44701T), isolated from a smear-ripened cheese.</title>
        <authorList>
            <consortium name="US DOE Joint Genome Institute (JGI-PGF)"/>
            <person name="Walter F."/>
            <person name="Albersmeier A."/>
            <person name="Kalinowski J."/>
            <person name="Ruckert C."/>
        </authorList>
    </citation>
    <scope>NUCLEOTIDE SEQUENCE</scope>
    <source>
        <strain evidence="2">KCTC 23430</strain>
    </source>
</reference>
<dbReference type="CDD" id="cd14503">
    <property type="entry name" value="PTP-bact"/>
    <property type="match status" value="1"/>
</dbReference>
<feature type="domain" description="DSP-PTPase phosphatase fused to NAD+ Kinase" evidence="1">
    <location>
        <begin position="13"/>
        <end position="116"/>
    </location>
</feature>
<dbReference type="Proteomes" id="UP000644693">
    <property type="component" value="Unassembled WGS sequence"/>
</dbReference>
<evidence type="ECO:0000313" key="2">
    <source>
        <dbReference type="EMBL" id="GHD28061.1"/>
    </source>
</evidence>
<dbReference type="EMBL" id="BMYM01000001">
    <property type="protein sequence ID" value="GHD28061.1"/>
    <property type="molecule type" value="Genomic_DNA"/>
</dbReference>
<name>A0A918XF60_9GAMM</name>
<dbReference type="AlphaFoldDB" id="A0A918XF60"/>
<gene>
    <name evidence="2" type="ORF">GCM10007053_07060</name>
</gene>
<sequence length="152" mass="17319">MAILNEFHFNDRLATSGQPSAEDFENIGRMGFDAVINLAMPDHEQSLANEGALVSAQGMAYVHIPVPFDAPTEEHYQSFCGVMQAWQEKRLWVHCIVNARVSAFLFRYLQDYAEHTAERAQSPLLEQWLPQMDGVWNRFIAQAPVQPGQRQE</sequence>
<comment type="caution">
    <text evidence="2">The sequence shown here is derived from an EMBL/GenBank/DDBJ whole genome shotgun (WGS) entry which is preliminary data.</text>
</comment>
<proteinExistence type="predicted"/>
<evidence type="ECO:0000313" key="3">
    <source>
        <dbReference type="Proteomes" id="UP000644693"/>
    </source>
</evidence>
<keyword evidence="3" id="KW-1185">Reference proteome</keyword>
<organism evidence="2 3">
    <name type="scientific">Parahalioglobus pacificus</name>
    <dbReference type="NCBI Taxonomy" id="930806"/>
    <lineage>
        <taxon>Bacteria</taxon>
        <taxon>Pseudomonadati</taxon>
        <taxon>Pseudomonadota</taxon>
        <taxon>Gammaproteobacteria</taxon>
        <taxon>Cellvibrionales</taxon>
        <taxon>Halieaceae</taxon>
        <taxon>Parahalioglobus</taxon>
    </lineage>
</organism>
<protein>
    <recommendedName>
        <fullName evidence="1">DSP-PTPase phosphatase fused to NAD+ Kinase domain-containing protein</fullName>
    </recommendedName>
</protein>
<dbReference type="RefSeq" id="WP_189475180.1">
    <property type="nucleotide sequence ID" value="NZ_BMYM01000001.1"/>
</dbReference>
<dbReference type="SUPFAM" id="SSF52799">
    <property type="entry name" value="(Phosphotyrosine protein) phosphatases II"/>
    <property type="match status" value="1"/>
</dbReference>
<dbReference type="Pfam" id="PF22741">
    <property type="entry name" value="PTP-NADK"/>
    <property type="match status" value="1"/>
</dbReference>
<evidence type="ECO:0000259" key="1">
    <source>
        <dbReference type="Pfam" id="PF22741"/>
    </source>
</evidence>
<dbReference type="InterPro" id="IPR055214">
    <property type="entry name" value="PTP-NADK"/>
</dbReference>
<dbReference type="InterPro" id="IPR029021">
    <property type="entry name" value="Prot-tyrosine_phosphatase-like"/>
</dbReference>
<dbReference type="Gene3D" id="3.90.190.10">
    <property type="entry name" value="Protein tyrosine phosphatase superfamily"/>
    <property type="match status" value="1"/>
</dbReference>
<accession>A0A918XF60</accession>